<proteinExistence type="inferred from homology"/>
<evidence type="ECO:0000256" key="2">
    <source>
        <dbReference type="HAMAP-Rule" id="MF_01139"/>
    </source>
</evidence>
<dbReference type="AlphaFoldDB" id="A0A5J6MIS8"/>
<dbReference type="GO" id="GO:0000287">
    <property type="term" value="F:magnesium ion binding"/>
    <property type="evidence" value="ECO:0007669"/>
    <property type="project" value="UniProtKB-UniRule"/>
</dbReference>
<dbReference type="GO" id="GO:0016094">
    <property type="term" value="P:polyprenol biosynthetic process"/>
    <property type="evidence" value="ECO:0007669"/>
    <property type="project" value="TreeGrafter"/>
</dbReference>
<name>A0A5J6MIS8_9PROT</name>
<feature type="binding site" evidence="2">
    <location>
        <position position="21"/>
    </location>
    <ligand>
        <name>Mg(2+)</name>
        <dbReference type="ChEBI" id="CHEBI:18420"/>
    </ligand>
</feature>
<organism evidence="3 4">
    <name type="scientific">Hypericibacter terrae</name>
    <dbReference type="NCBI Taxonomy" id="2602015"/>
    <lineage>
        <taxon>Bacteria</taxon>
        <taxon>Pseudomonadati</taxon>
        <taxon>Pseudomonadota</taxon>
        <taxon>Alphaproteobacteria</taxon>
        <taxon>Rhodospirillales</taxon>
        <taxon>Dongiaceae</taxon>
        <taxon>Hypericibacter</taxon>
    </lineage>
</organism>
<feature type="active site" description="Proton acceptor" evidence="2">
    <location>
        <position position="69"/>
    </location>
</feature>
<dbReference type="OrthoDB" id="4191603at2"/>
<dbReference type="FunFam" id="3.40.1180.10:FF:000001">
    <property type="entry name" value="(2E,6E)-farnesyl-diphosphate-specific ditrans,polycis-undecaprenyl-diphosphate synthase"/>
    <property type="match status" value="1"/>
</dbReference>
<feature type="binding site" evidence="2">
    <location>
        <position position="72"/>
    </location>
    <ligand>
        <name>substrate</name>
    </ligand>
</feature>
<dbReference type="PANTHER" id="PTHR10291:SF0">
    <property type="entry name" value="DEHYDRODOLICHYL DIPHOSPHATE SYNTHASE 2"/>
    <property type="match status" value="1"/>
</dbReference>
<feature type="active site" evidence="2">
    <location>
        <position position="21"/>
    </location>
</feature>
<reference evidence="3 4" key="1">
    <citation type="submission" date="2019-08" db="EMBL/GenBank/DDBJ databases">
        <title>Hyperibacter terrae gen. nov., sp. nov. and Hyperibacter viscosus sp. nov., two new members in the family Rhodospirillaceae isolated from the rhizosphere of Hypericum perforatum.</title>
        <authorList>
            <person name="Noviana Z."/>
        </authorList>
    </citation>
    <scope>NUCLEOTIDE SEQUENCE [LARGE SCALE GENOMIC DNA]</scope>
    <source>
        <strain evidence="3 4">R5913</strain>
    </source>
</reference>
<dbReference type="HAMAP" id="MF_01139">
    <property type="entry name" value="ISPT"/>
    <property type="match status" value="1"/>
</dbReference>
<comment type="cofactor">
    <cofactor evidence="2">
        <name>Mg(2+)</name>
        <dbReference type="ChEBI" id="CHEBI:18420"/>
    </cofactor>
    <text evidence="2">Binds 2 magnesium ions per subunit.</text>
</comment>
<comment type="subunit">
    <text evidence="2">Homodimer.</text>
</comment>
<dbReference type="InterPro" id="IPR001441">
    <property type="entry name" value="UPP_synth-like"/>
</dbReference>
<feature type="binding site" evidence="2">
    <location>
        <position position="208"/>
    </location>
    <ligand>
        <name>Mg(2+)</name>
        <dbReference type="ChEBI" id="CHEBI:18420"/>
    </ligand>
</feature>
<dbReference type="Pfam" id="PF01255">
    <property type="entry name" value="Prenyltransf"/>
    <property type="match status" value="1"/>
</dbReference>
<protein>
    <recommendedName>
        <fullName evidence="2">Isoprenyl transferase</fullName>
        <ecNumber evidence="2">2.5.1.-</ecNumber>
    </recommendedName>
</protein>
<dbReference type="InterPro" id="IPR018520">
    <property type="entry name" value="UPP_synth-like_CS"/>
</dbReference>
<feature type="binding site" evidence="2">
    <location>
        <position position="26"/>
    </location>
    <ligand>
        <name>substrate</name>
    </ligand>
</feature>
<dbReference type="GO" id="GO:0008834">
    <property type="term" value="F:ditrans,polycis-undecaprenyl-diphosphate synthase [(2E,6E)-farnesyl-diphosphate specific] activity"/>
    <property type="evidence" value="ECO:0007669"/>
    <property type="project" value="TreeGrafter"/>
</dbReference>
<keyword evidence="2" id="KW-0460">Magnesium</keyword>
<dbReference type="EC" id="2.5.1.-" evidence="2"/>
<evidence type="ECO:0000313" key="4">
    <source>
        <dbReference type="Proteomes" id="UP000326202"/>
    </source>
</evidence>
<comment type="similarity">
    <text evidence="2">Belongs to the UPP synthase family.</text>
</comment>
<comment type="function">
    <text evidence="2">Catalyzes the condensation of isopentenyl diphosphate (IPP) with allylic pyrophosphates generating different type of terpenoids.</text>
</comment>
<sequence length="242" mass="27149">MEALPKTFGPVVPLHVAIIMDGNGRWAKARGLPRAIGHQRGAEAARRTVQGAAELGIGYLTLFGFSSENWSRPATEVDDLMQLLRFYLEREIEELHRNGIRLSVIGDRQRLSPAIVRLIENAETMTSANARMRLTMALSYGGRAEIAMAARRIAIDVAAGRIAADRVDEDLVQRYLFTADMPDPDLVIRTSGEKRFSNFLLWQSAYSELVFVEKHWPEFGKDDLAAAIQEFSGRERRYGRSA</sequence>
<feature type="binding site" evidence="2">
    <location>
        <begin position="195"/>
        <end position="197"/>
    </location>
    <ligand>
        <name>substrate</name>
    </ligand>
</feature>
<feature type="binding site" evidence="2">
    <location>
        <position position="34"/>
    </location>
    <ligand>
        <name>substrate</name>
    </ligand>
</feature>
<evidence type="ECO:0000256" key="1">
    <source>
        <dbReference type="ARBA" id="ARBA00022679"/>
    </source>
</evidence>
<dbReference type="NCBIfam" id="NF011408">
    <property type="entry name" value="PRK14834.1"/>
    <property type="match status" value="1"/>
</dbReference>
<dbReference type="Gene3D" id="3.40.1180.10">
    <property type="entry name" value="Decaprenyl diphosphate synthase-like"/>
    <property type="match status" value="1"/>
</dbReference>
<dbReference type="KEGG" id="htq:FRZ44_24530"/>
<feature type="binding site" evidence="2">
    <location>
        <begin position="22"/>
        <end position="25"/>
    </location>
    <ligand>
        <name>substrate</name>
    </ligand>
</feature>
<dbReference type="NCBIfam" id="NF011405">
    <property type="entry name" value="PRK14830.1"/>
    <property type="match status" value="1"/>
</dbReference>
<keyword evidence="2" id="KW-0479">Metal-binding</keyword>
<dbReference type="RefSeq" id="WP_151177438.1">
    <property type="nucleotide sequence ID" value="NZ_CP042906.1"/>
</dbReference>
<dbReference type="CDD" id="cd00475">
    <property type="entry name" value="Cis_IPPS"/>
    <property type="match status" value="1"/>
</dbReference>
<feature type="binding site" evidence="2">
    <location>
        <position position="70"/>
    </location>
    <ligand>
        <name>substrate</name>
    </ligand>
</feature>
<accession>A0A5J6MIS8</accession>
<evidence type="ECO:0000313" key="3">
    <source>
        <dbReference type="EMBL" id="QEX17157.1"/>
    </source>
</evidence>
<keyword evidence="1 2" id="KW-0808">Transferase</keyword>
<dbReference type="SUPFAM" id="SSF64005">
    <property type="entry name" value="Undecaprenyl diphosphate synthase"/>
    <property type="match status" value="1"/>
</dbReference>
<dbReference type="PANTHER" id="PTHR10291">
    <property type="entry name" value="DEHYDRODOLICHYL DIPHOSPHATE SYNTHASE FAMILY MEMBER"/>
    <property type="match status" value="1"/>
</dbReference>
<gene>
    <name evidence="3" type="ORF">FRZ44_24530</name>
</gene>
<dbReference type="EMBL" id="CP042906">
    <property type="protein sequence ID" value="QEX17157.1"/>
    <property type="molecule type" value="Genomic_DNA"/>
</dbReference>
<feature type="binding site" evidence="2">
    <location>
        <position position="38"/>
    </location>
    <ligand>
        <name>substrate</name>
    </ligand>
</feature>
<dbReference type="Proteomes" id="UP000326202">
    <property type="component" value="Chromosome"/>
</dbReference>
<dbReference type="GO" id="GO:0005829">
    <property type="term" value="C:cytosol"/>
    <property type="evidence" value="ECO:0007669"/>
    <property type="project" value="TreeGrafter"/>
</dbReference>
<feature type="binding site" evidence="2">
    <location>
        <begin position="66"/>
        <end position="68"/>
    </location>
    <ligand>
        <name>substrate</name>
    </ligand>
</feature>
<dbReference type="NCBIfam" id="TIGR00055">
    <property type="entry name" value="uppS"/>
    <property type="match status" value="1"/>
</dbReference>
<dbReference type="PROSITE" id="PS01066">
    <property type="entry name" value="UPP_SYNTHASE"/>
    <property type="match status" value="1"/>
</dbReference>
<feature type="binding site" evidence="2">
    <location>
        <position position="189"/>
    </location>
    <ligand>
        <name>substrate</name>
    </ligand>
</feature>
<keyword evidence="4" id="KW-1185">Reference proteome</keyword>
<dbReference type="InterPro" id="IPR036424">
    <property type="entry name" value="UPP_synth-like_sf"/>
</dbReference>